<dbReference type="EMBL" id="KL197751">
    <property type="protein sequence ID" value="KDQ51109.1"/>
    <property type="molecule type" value="Genomic_DNA"/>
</dbReference>
<dbReference type="InParanoid" id="A0A067P8L6"/>
<dbReference type="Proteomes" id="UP000027265">
    <property type="component" value="Unassembled WGS sequence"/>
</dbReference>
<evidence type="ECO:0000313" key="2">
    <source>
        <dbReference type="Proteomes" id="UP000027265"/>
    </source>
</evidence>
<name>A0A067P8L6_9AGAM</name>
<dbReference type="OrthoDB" id="3041043at2759"/>
<dbReference type="HOGENOM" id="CLU_036419_2_1_1"/>
<keyword evidence="2" id="KW-1185">Reference proteome</keyword>
<dbReference type="AlphaFoldDB" id="A0A067P8L6"/>
<evidence type="ECO:0000313" key="1">
    <source>
        <dbReference type="EMBL" id="KDQ51109.1"/>
    </source>
</evidence>
<proteinExistence type="predicted"/>
<reference evidence="2" key="1">
    <citation type="journal article" date="2014" name="Proc. Natl. Acad. Sci. U.S.A.">
        <title>Extensive sampling of basidiomycete genomes demonstrates inadequacy of the white-rot/brown-rot paradigm for wood decay fungi.</title>
        <authorList>
            <person name="Riley R."/>
            <person name="Salamov A.A."/>
            <person name="Brown D.W."/>
            <person name="Nagy L.G."/>
            <person name="Floudas D."/>
            <person name="Held B.W."/>
            <person name="Levasseur A."/>
            <person name="Lombard V."/>
            <person name="Morin E."/>
            <person name="Otillar R."/>
            <person name="Lindquist E.A."/>
            <person name="Sun H."/>
            <person name="LaButti K.M."/>
            <person name="Schmutz J."/>
            <person name="Jabbour D."/>
            <person name="Luo H."/>
            <person name="Baker S.E."/>
            <person name="Pisabarro A.G."/>
            <person name="Walton J.D."/>
            <person name="Blanchette R.A."/>
            <person name="Henrissat B."/>
            <person name="Martin F."/>
            <person name="Cullen D."/>
            <person name="Hibbett D.S."/>
            <person name="Grigoriev I.V."/>
        </authorList>
    </citation>
    <scope>NUCLEOTIDE SEQUENCE [LARGE SCALE GENOMIC DNA]</scope>
    <source>
        <strain evidence="2">MUCL 33604</strain>
    </source>
</reference>
<gene>
    <name evidence="1" type="ORF">JAAARDRAFT_199333</name>
</gene>
<sequence>MDRVRIRARVQPAESAFTRAPIFDNVLSRISPATLIRLGRCSRTTQDAVANYSSRAFNINKHLSRYFPDPVAFRSLQARTATLISGSSALQFFDRTLYPESDLDLYTFHEHGKEVGRWLQERGYEFAPKSSQAADFNTALGEDGFEVDDDGTDYRLKGVKGIFFFERPSQEGGEPLKVQIITASTTPLECVLNFHCTVVMNVIAFDAAYAFYPLSTYEERRALATDMNTARRETRAIALGKYARRGWRIQATLYPFEGRNGVPPFYPNLVRWVGDRQTWTIPLDTTGIQRPSPVSVSSEPFTWDPVLHNSWILNSYARITYNTTKSMVLKYQYLVADKLLLDELINFFVAQGKLEHLKVSSEEGAFTDTWKKTWTW</sequence>
<dbReference type="STRING" id="933084.A0A067P8L6"/>
<protein>
    <submittedName>
        <fullName evidence="1">Uncharacterized protein</fullName>
    </submittedName>
</protein>
<organism evidence="1 2">
    <name type="scientific">Jaapia argillacea MUCL 33604</name>
    <dbReference type="NCBI Taxonomy" id="933084"/>
    <lineage>
        <taxon>Eukaryota</taxon>
        <taxon>Fungi</taxon>
        <taxon>Dikarya</taxon>
        <taxon>Basidiomycota</taxon>
        <taxon>Agaricomycotina</taxon>
        <taxon>Agaricomycetes</taxon>
        <taxon>Agaricomycetidae</taxon>
        <taxon>Jaapiales</taxon>
        <taxon>Jaapiaceae</taxon>
        <taxon>Jaapia</taxon>
    </lineage>
</organism>
<accession>A0A067P8L6</accession>